<comment type="caution">
    <text evidence="1">The sequence shown here is derived from an EMBL/GenBank/DDBJ whole genome shotgun (WGS) entry which is preliminary data.</text>
</comment>
<dbReference type="EMBL" id="PDYF01000078">
    <property type="protein sequence ID" value="PHU33823.1"/>
    <property type="molecule type" value="Genomic_DNA"/>
</dbReference>
<sequence length="125" mass="12904">MAYGTAVGIEEAVKSSAMSVVGGSGRFVSGIPTPVGALGAGDTGFTMEYVDEVYINPAIRTNILNDEAAHNIDYKQALINAGIAGVLVGGTYFIESAAASKNATEVVSNENVEVTYVENSEVVLI</sequence>
<dbReference type="Proteomes" id="UP000225889">
    <property type="component" value="Unassembled WGS sequence"/>
</dbReference>
<dbReference type="RefSeq" id="WP_099392733.1">
    <property type="nucleotide sequence ID" value="NZ_PDYF01000078.1"/>
</dbReference>
<evidence type="ECO:0000313" key="2">
    <source>
        <dbReference type="Proteomes" id="UP000225889"/>
    </source>
</evidence>
<reference evidence="1 2" key="2">
    <citation type="submission" date="2017-10" db="EMBL/GenBank/DDBJ databases">
        <authorList>
            <person name="Banno H."/>
            <person name="Chua N.-H."/>
        </authorList>
    </citation>
    <scope>NUCLEOTIDE SEQUENCE [LARGE SCALE GENOMIC DNA]</scope>
    <source>
        <strain evidence="1 2">JK626</strain>
    </source>
</reference>
<name>A0A2G3DSG2_9FIRM</name>
<dbReference type="AlphaFoldDB" id="A0A2G3DSG2"/>
<proteinExistence type="predicted"/>
<gene>
    <name evidence="1" type="ORF">CSX01_13290</name>
</gene>
<protein>
    <submittedName>
        <fullName evidence="1">Uncharacterized protein</fullName>
    </submittedName>
</protein>
<evidence type="ECO:0000313" key="1">
    <source>
        <dbReference type="EMBL" id="PHU33823.1"/>
    </source>
</evidence>
<reference evidence="1 2" key="1">
    <citation type="submission" date="2017-10" db="EMBL/GenBank/DDBJ databases">
        <title>Resolving the taxonomy of Roseburia spp., Eubacterium rectale and Agathobacter spp. through phylogenomic analysis.</title>
        <authorList>
            <person name="Sheridan P.O."/>
            <person name="Walker A.W."/>
            <person name="Duncan S.H."/>
            <person name="Scott K.P."/>
            <person name="Toole P.W.O."/>
            <person name="Luis P."/>
            <person name="Flint H.J."/>
        </authorList>
    </citation>
    <scope>NUCLEOTIDE SEQUENCE [LARGE SCALE GENOMIC DNA]</scope>
    <source>
        <strain evidence="1 2">JK626</strain>
    </source>
</reference>
<organism evidence="1 2">
    <name type="scientific">Pseudobutyrivibrio ruminis</name>
    <dbReference type="NCBI Taxonomy" id="46206"/>
    <lineage>
        <taxon>Bacteria</taxon>
        <taxon>Bacillati</taxon>
        <taxon>Bacillota</taxon>
        <taxon>Clostridia</taxon>
        <taxon>Lachnospirales</taxon>
        <taxon>Lachnospiraceae</taxon>
        <taxon>Pseudobutyrivibrio</taxon>
    </lineage>
</organism>
<accession>A0A2G3DSG2</accession>